<accession>A0ABD2XUT6</accession>
<evidence type="ECO:0000256" key="4">
    <source>
        <dbReference type="ARBA" id="ARBA00023163"/>
    </source>
</evidence>
<dbReference type="InterPro" id="IPR036879">
    <property type="entry name" value="TF_MADSbox_sf"/>
</dbReference>
<evidence type="ECO:0000256" key="3">
    <source>
        <dbReference type="ARBA" id="ARBA00023125"/>
    </source>
</evidence>
<proteinExistence type="predicted"/>
<dbReference type="PANTHER" id="PTHR11945:SF723">
    <property type="entry name" value="AGAMOUS-LIKE MADS-BOX PROTEIN AGL62"/>
    <property type="match status" value="1"/>
</dbReference>
<keyword evidence="3" id="KW-0238">DNA-binding</keyword>
<organism evidence="7 8">
    <name type="scientific">Cinchona calisaya</name>
    <dbReference type="NCBI Taxonomy" id="153742"/>
    <lineage>
        <taxon>Eukaryota</taxon>
        <taxon>Viridiplantae</taxon>
        <taxon>Streptophyta</taxon>
        <taxon>Embryophyta</taxon>
        <taxon>Tracheophyta</taxon>
        <taxon>Spermatophyta</taxon>
        <taxon>Magnoliopsida</taxon>
        <taxon>eudicotyledons</taxon>
        <taxon>Gunneridae</taxon>
        <taxon>Pentapetalae</taxon>
        <taxon>asterids</taxon>
        <taxon>lamiids</taxon>
        <taxon>Gentianales</taxon>
        <taxon>Rubiaceae</taxon>
        <taxon>Cinchonoideae</taxon>
        <taxon>Cinchoneae</taxon>
        <taxon>Cinchona</taxon>
    </lineage>
</organism>
<dbReference type="Proteomes" id="UP001630127">
    <property type="component" value="Unassembled WGS sequence"/>
</dbReference>
<evidence type="ECO:0000256" key="5">
    <source>
        <dbReference type="ARBA" id="ARBA00023242"/>
    </source>
</evidence>
<dbReference type="GO" id="GO:0005634">
    <property type="term" value="C:nucleus"/>
    <property type="evidence" value="ECO:0007669"/>
    <property type="project" value="UniProtKB-SubCell"/>
</dbReference>
<dbReference type="PANTHER" id="PTHR11945">
    <property type="entry name" value="MADS BOX PROTEIN"/>
    <property type="match status" value="1"/>
</dbReference>
<dbReference type="PROSITE" id="PS50066">
    <property type="entry name" value="MADS_BOX_2"/>
    <property type="match status" value="1"/>
</dbReference>
<dbReference type="Gene3D" id="3.40.1810.10">
    <property type="entry name" value="Transcription factor, MADS-box"/>
    <property type="match status" value="1"/>
</dbReference>
<dbReference type="SUPFAM" id="SSF55455">
    <property type="entry name" value="SRF-like"/>
    <property type="match status" value="1"/>
</dbReference>
<gene>
    <name evidence="7" type="ORF">ACH5RR_040617</name>
</gene>
<evidence type="ECO:0000256" key="2">
    <source>
        <dbReference type="ARBA" id="ARBA00023015"/>
    </source>
</evidence>
<dbReference type="InterPro" id="IPR002100">
    <property type="entry name" value="TF_MADSbox"/>
</dbReference>
<dbReference type="SMART" id="SM00432">
    <property type="entry name" value="MADS"/>
    <property type="match status" value="1"/>
</dbReference>
<keyword evidence="4" id="KW-0804">Transcription</keyword>
<evidence type="ECO:0000313" key="7">
    <source>
        <dbReference type="EMBL" id="KAL3497885.1"/>
    </source>
</evidence>
<dbReference type="AlphaFoldDB" id="A0ABD2XUT6"/>
<keyword evidence="5" id="KW-0539">Nucleus</keyword>
<sequence length="132" mass="14532">MVGQGRRKIEIKKIEKKKSLLVTFSKRRASLFKKVEILSKLSGANIAIIVQSPGGKIFAAGAGAPINSILERYLAAATSSSNSSGSSISNVDEDFENSKRIVEFVENNDKDIEDWIEEYMGAMEDLENIMNC</sequence>
<comment type="subcellular location">
    <subcellularLocation>
        <location evidence="1">Nucleus</location>
    </subcellularLocation>
</comment>
<evidence type="ECO:0000313" key="8">
    <source>
        <dbReference type="Proteomes" id="UP001630127"/>
    </source>
</evidence>
<feature type="domain" description="MADS-box" evidence="6">
    <location>
        <begin position="4"/>
        <end position="58"/>
    </location>
</feature>
<name>A0ABD2XUT6_9GENT</name>
<protein>
    <recommendedName>
        <fullName evidence="6">MADS-box domain-containing protein</fullName>
    </recommendedName>
</protein>
<dbReference type="GO" id="GO:0003677">
    <property type="term" value="F:DNA binding"/>
    <property type="evidence" value="ECO:0007669"/>
    <property type="project" value="UniProtKB-KW"/>
</dbReference>
<keyword evidence="2" id="KW-0805">Transcription regulation</keyword>
<comment type="caution">
    <text evidence="7">The sequence shown here is derived from an EMBL/GenBank/DDBJ whole genome shotgun (WGS) entry which is preliminary data.</text>
</comment>
<keyword evidence="8" id="KW-1185">Reference proteome</keyword>
<dbReference type="Pfam" id="PF00319">
    <property type="entry name" value="SRF-TF"/>
    <property type="match status" value="1"/>
</dbReference>
<evidence type="ECO:0000256" key="1">
    <source>
        <dbReference type="ARBA" id="ARBA00004123"/>
    </source>
</evidence>
<reference evidence="7 8" key="1">
    <citation type="submission" date="2024-11" db="EMBL/GenBank/DDBJ databases">
        <title>A near-complete genome assembly of Cinchona calisaya.</title>
        <authorList>
            <person name="Lian D.C."/>
            <person name="Zhao X.W."/>
            <person name="Wei L."/>
        </authorList>
    </citation>
    <scope>NUCLEOTIDE SEQUENCE [LARGE SCALE GENOMIC DNA]</scope>
    <source>
        <tissue evidence="7">Nenye</tissue>
    </source>
</reference>
<dbReference type="PRINTS" id="PR00404">
    <property type="entry name" value="MADSDOMAIN"/>
</dbReference>
<evidence type="ECO:0000259" key="6">
    <source>
        <dbReference type="PROSITE" id="PS50066"/>
    </source>
</evidence>
<dbReference type="EMBL" id="JBJUIK010000017">
    <property type="protein sequence ID" value="KAL3497885.1"/>
    <property type="molecule type" value="Genomic_DNA"/>
</dbReference>